<feature type="domain" description="LapB rubredoxin metal binding" evidence="2">
    <location>
        <begin position="355"/>
        <end position="382"/>
    </location>
</feature>
<dbReference type="InterPro" id="IPR030865">
    <property type="entry name" value="LapB"/>
</dbReference>
<protein>
    <submittedName>
        <fullName evidence="3">Lipopolysaccharide assembly protein LapB</fullName>
    </submittedName>
</protein>
<dbReference type="SUPFAM" id="SSF48452">
    <property type="entry name" value="TPR-like"/>
    <property type="match status" value="2"/>
</dbReference>
<organism evidence="3">
    <name type="scientific">hydrothermal vent metagenome</name>
    <dbReference type="NCBI Taxonomy" id="652676"/>
    <lineage>
        <taxon>unclassified sequences</taxon>
        <taxon>metagenomes</taxon>
        <taxon>ecological metagenomes</taxon>
    </lineage>
</organism>
<dbReference type="InterPro" id="IPR041166">
    <property type="entry name" value="Rubredoxin_2"/>
</dbReference>
<proteinExistence type="inferred from homology"/>
<evidence type="ECO:0000256" key="1">
    <source>
        <dbReference type="ARBA" id="ARBA00022723"/>
    </source>
</evidence>
<keyword evidence="1" id="KW-0479">Metal-binding</keyword>
<dbReference type="GO" id="GO:0046872">
    <property type="term" value="F:metal ion binding"/>
    <property type="evidence" value="ECO:0007669"/>
    <property type="project" value="UniProtKB-KW"/>
</dbReference>
<dbReference type="Pfam" id="PF18073">
    <property type="entry name" value="Zn_ribbon_LapB"/>
    <property type="match status" value="1"/>
</dbReference>
<sequence>MVVETLLFLLPVAAFSGWLVGRRAQSVKAERSGTDIPSDYLKGMNYLLNEQPDKAIETFIQMLDVDSNTVETHLALGGLFRRRGEVDRAIRIHQNLIARPTLNKNERNQALFELGQDYMRAGLLDRAETLLSELADTDHRHRSALKLLMDIYQQEKEWQNAIQIAKKYELRTGENLSTNIAHFYCELAEQVRAEGEPLRALKLLKRALAEERSCVRASLLEADIELTAGDAKSALRAAQRVEQQDADFIPEALPLIKCCYQTLGRDDEFRRYLQRLLADHSCIAVVLELALLIYDAQGSEASEEFVTDFLKHTPSVFGIERLIDLNLERVKDEVKDKLLVLKKVTGGILKNKPLYQCKHCGFNGRTLYWQCPGCKCWNTVKPVQGTEGK</sequence>
<dbReference type="InterPro" id="IPR011990">
    <property type="entry name" value="TPR-like_helical_dom_sf"/>
</dbReference>
<reference evidence="3" key="1">
    <citation type="submission" date="2018-06" db="EMBL/GenBank/DDBJ databases">
        <authorList>
            <person name="Zhirakovskaya E."/>
        </authorList>
    </citation>
    <scope>NUCLEOTIDE SEQUENCE</scope>
</reference>
<dbReference type="InterPro" id="IPR019734">
    <property type="entry name" value="TPR_rpt"/>
</dbReference>
<dbReference type="Gene3D" id="1.25.40.10">
    <property type="entry name" value="Tetratricopeptide repeat domain"/>
    <property type="match status" value="2"/>
</dbReference>
<dbReference type="NCBIfam" id="NF008757">
    <property type="entry name" value="PRK11788.1-5"/>
    <property type="match status" value="1"/>
</dbReference>
<gene>
    <name evidence="3" type="ORF">MNBD_GAMMA24-475</name>
</gene>
<name>A0A3B1C5X4_9ZZZZ</name>
<dbReference type="HAMAP" id="MF_00994">
    <property type="entry name" value="LPS_assembly_LapB"/>
    <property type="match status" value="1"/>
</dbReference>
<dbReference type="AlphaFoldDB" id="A0A3B1C5X4"/>
<evidence type="ECO:0000259" key="2">
    <source>
        <dbReference type="Pfam" id="PF18073"/>
    </source>
</evidence>
<dbReference type="Pfam" id="PF13432">
    <property type="entry name" value="TPR_16"/>
    <property type="match status" value="2"/>
</dbReference>
<evidence type="ECO:0000313" key="3">
    <source>
        <dbReference type="EMBL" id="VAX12297.1"/>
    </source>
</evidence>
<accession>A0A3B1C5X4</accession>
<dbReference type="Pfam" id="PF13176">
    <property type="entry name" value="TPR_7"/>
    <property type="match status" value="1"/>
</dbReference>
<dbReference type="GO" id="GO:0008653">
    <property type="term" value="P:lipopolysaccharide metabolic process"/>
    <property type="evidence" value="ECO:0007669"/>
    <property type="project" value="InterPro"/>
</dbReference>
<dbReference type="EMBL" id="UOFZ01000028">
    <property type="protein sequence ID" value="VAX12297.1"/>
    <property type="molecule type" value="Genomic_DNA"/>
</dbReference>